<gene>
    <name evidence="7" type="primary">potA</name>
    <name evidence="9" type="ORF">F0357_01890</name>
</gene>
<protein>
    <recommendedName>
        <fullName evidence="7">Spermidine/putrescine import ATP-binding protein PotA</fullName>
        <ecNumber evidence="7">7.6.2.11</ecNumber>
    </recommendedName>
</protein>
<sequence length="380" mass="41063">MQSTDKSTFAARADGSRRAHSLRLVNLVKKYGALSAVDNVSLDIARGEFLTLLGPSGSGKTTLLMMLAGFVMPTSGHIEVDDQDVTHLPPERRNFGMVFQGYALFPHMTVADNIAYPLKVRSVAKDEIARRVAWAMSLVRLGGFGERYPRQLSGGQQQRVAIARALVFDPLVVLFDEPLGALDRKLRAEVQAEFKTLHQELGTTFVYVTHDQEEALSMSDRIAIVDGGHIIQAGRPDELYERPRTRFVANFLGTSNCFAGKVAGRDGEAIVIDVAGARIRHRGAAAEDCAAGRDVAFALRPEKLKLAPAAREDLNSVRGTIADVTYLGANLHVSVETEALGRLAVTMPAWSEGGTPVAGAETWVSWPSNATVVLADEVAA</sequence>
<keyword evidence="10" id="KW-1185">Reference proteome</keyword>
<accession>A0A6A7XYA7</accession>
<dbReference type="GO" id="GO:0015417">
    <property type="term" value="F:ABC-type polyamine transporter activity"/>
    <property type="evidence" value="ECO:0007669"/>
    <property type="project" value="UniProtKB-EC"/>
</dbReference>
<keyword evidence="3 7" id="KW-0547">Nucleotide-binding</keyword>
<dbReference type="InterPro" id="IPR013611">
    <property type="entry name" value="Transp-assoc_OB_typ2"/>
</dbReference>
<evidence type="ECO:0000256" key="7">
    <source>
        <dbReference type="RuleBase" id="RU364083"/>
    </source>
</evidence>
<comment type="caution">
    <text evidence="9">The sequence shown here is derived from an EMBL/GenBank/DDBJ whole genome shotgun (WGS) entry which is preliminary data.</text>
</comment>
<dbReference type="FunFam" id="3.40.50.300:FF:000425">
    <property type="entry name" value="Probable ABC transporter, ATP-binding subunit"/>
    <property type="match status" value="1"/>
</dbReference>
<dbReference type="Pfam" id="PF00005">
    <property type="entry name" value="ABC_tran"/>
    <property type="match status" value="1"/>
</dbReference>
<dbReference type="Proteomes" id="UP000332515">
    <property type="component" value="Unassembled WGS sequence"/>
</dbReference>
<feature type="domain" description="ABC transporter" evidence="8">
    <location>
        <begin position="22"/>
        <end position="252"/>
    </location>
</feature>
<evidence type="ECO:0000256" key="5">
    <source>
        <dbReference type="ARBA" id="ARBA00022967"/>
    </source>
</evidence>
<evidence type="ECO:0000256" key="1">
    <source>
        <dbReference type="ARBA" id="ARBA00022448"/>
    </source>
</evidence>
<dbReference type="InterPro" id="IPR003593">
    <property type="entry name" value="AAA+_ATPase"/>
</dbReference>
<keyword evidence="1 7" id="KW-0813">Transport</keyword>
<comment type="similarity">
    <text evidence="7">Belongs to the ABC transporter superfamily. Spermidine/putrescine importer (TC 3.A.1.11.1) family.</text>
</comment>
<dbReference type="InterPro" id="IPR017871">
    <property type="entry name" value="ABC_transporter-like_CS"/>
</dbReference>
<dbReference type="EC" id="7.6.2.11" evidence="7"/>
<dbReference type="AlphaFoldDB" id="A0A6A7XYA7"/>
<dbReference type="SUPFAM" id="SSF50331">
    <property type="entry name" value="MOP-like"/>
    <property type="match status" value="1"/>
</dbReference>
<evidence type="ECO:0000256" key="6">
    <source>
        <dbReference type="ARBA" id="ARBA00023136"/>
    </source>
</evidence>
<dbReference type="GO" id="GO:0016887">
    <property type="term" value="F:ATP hydrolysis activity"/>
    <property type="evidence" value="ECO:0007669"/>
    <property type="project" value="InterPro"/>
</dbReference>
<dbReference type="EMBL" id="VWNA01000001">
    <property type="protein sequence ID" value="MQT11445.1"/>
    <property type="molecule type" value="Genomic_DNA"/>
</dbReference>
<dbReference type="PROSITE" id="PS50893">
    <property type="entry name" value="ABC_TRANSPORTER_2"/>
    <property type="match status" value="1"/>
</dbReference>
<evidence type="ECO:0000259" key="8">
    <source>
        <dbReference type="PROSITE" id="PS50893"/>
    </source>
</evidence>
<dbReference type="GO" id="GO:0015697">
    <property type="term" value="P:quaternary ammonium group transport"/>
    <property type="evidence" value="ECO:0007669"/>
    <property type="project" value="UniProtKB-ARBA"/>
</dbReference>
<dbReference type="InterPro" id="IPR027417">
    <property type="entry name" value="P-loop_NTPase"/>
</dbReference>
<dbReference type="PROSITE" id="PS00211">
    <property type="entry name" value="ABC_TRANSPORTER_1"/>
    <property type="match status" value="1"/>
</dbReference>
<dbReference type="Gene3D" id="2.40.50.100">
    <property type="match status" value="1"/>
</dbReference>
<organism evidence="9 10">
    <name type="scientific">Segnochrobactrum spirostomi</name>
    <dbReference type="NCBI Taxonomy" id="2608987"/>
    <lineage>
        <taxon>Bacteria</taxon>
        <taxon>Pseudomonadati</taxon>
        <taxon>Pseudomonadota</taxon>
        <taxon>Alphaproteobacteria</taxon>
        <taxon>Hyphomicrobiales</taxon>
        <taxon>Segnochrobactraceae</taxon>
        <taxon>Segnochrobactrum</taxon>
    </lineage>
</organism>
<dbReference type="GO" id="GO:0043190">
    <property type="term" value="C:ATP-binding cassette (ABC) transporter complex"/>
    <property type="evidence" value="ECO:0007669"/>
    <property type="project" value="InterPro"/>
</dbReference>
<evidence type="ECO:0000256" key="2">
    <source>
        <dbReference type="ARBA" id="ARBA00022475"/>
    </source>
</evidence>
<dbReference type="PANTHER" id="PTHR42781:SF4">
    <property type="entry name" value="SPERMIDINE_PUTRESCINE IMPORT ATP-BINDING PROTEIN POTA"/>
    <property type="match status" value="1"/>
</dbReference>
<reference evidence="9 10" key="1">
    <citation type="submission" date="2019-09" db="EMBL/GenBank/DDBJ databases">
        <title>Segnochrobactrum spirostomi gen. nov., sp. nov., isolated from the ciliate Spirostomum cf. yagiui and description of a novel family, Segnochrobactraceae fam. nov. within the order Rhizobiales of the class Alphaproteobacteria.</title>
        <authorList>
            <person name="Akter S."/>
            <person name="Shazib S.U.A."/>
            <person name="Shin M.K."/>
        </authorList>
    </citation>
    <scope>NUCLEOTIDE SEQUENCE [LARGE SCALE GENOMIC DNA]</scope>
    <source>
        <strain evidence="9 10">Sp-1</strain>
    </source>
</reference>
<keyword evidence="5 7" id="KW-1278">Translocase</keyword>
<evidence type="ECO:0000313" key="10">
    <source>
        <dbReference type="Proteomes" id="UP000332515"/>
    </source>
</evidence>
<dbReference type="InterPro" id="IPR050093">
    <property type="entry name" value="ABC_SmlMolc_Importer"/>
</dbReference>
<dbReference type="PANTHER" id="PTHR42781">
    <property type="entry name" value="SPERMIDINE/PUTRESCINE IMPORT ATP-BINDING PROTEIN POTA"/>
    <property type="match status" value="1"/>
</dbReference>
<evidence type="ECO:0000256" key="4">
    <source>
        <dbReference type="ARBA" id="ARBA00022840"/>
    </source>
</evidence>
<dbReference type="InterPro" id="IPR008995">
    <property type="entry name" value="Mo/tungstate-bd_C_term_dom"/>
</dbReference>
<dbReference type="Gene3D" id="3.40.50.300">
    <property type="entry name" value="P-loop containing nucleotide triphosphate hydrolases"/>
    <property type="match status" value="1"/>
</dbReference>
<dbReference type="Pfam" id="PF08402">
    <property type="entry name" value="TOBE_2"/>
    <property type="match status" value="1"/>
</dbReference>
<keyword evidence="6 7" id="KW-0472">Membrane</keyword>
<dbReference type="InterPro" id="IPR003439">
    <property type="entry name" value="ABC_transporter-like_ATP-bd"/>
</dbReference>
<comment type="catalytic activity">
    <reaction evidence="7">
        <text>ATP + H2O + polyamine-[polyamine-binding protein]Side 1 = ADP + phosphate + polyamineSide 2 + [polyamine-binding protein]Side 1.</text>
        <dbReference type="EC" id="7.6.2.11"/>
    </reaction>
</comment>
<dbReference type="SMART" id="SM00382">
    <property type="entry name" value="AAA"/>
    <property type="match status" value="1"/>
</dbReference>
<evidence type="ECO:0000256" key="3">
    <source>
        <dbReference type="ARBA" id="ARBA00022741"/>
    </source>
</evidence>
<dbReference type="NCBIfam" id="TIGR01187">
    <property type="entry name" value="potA"/>
    <property type="match status" value="1"/>
</dbReference>
<comment type="subunit">
    <text evidence="7">The complex is composed of two ATP-binding proteins (PotA), two transmembrane proteins (PotB and PotC) and a solute-binding protein (PotD).</text>
</comment>
<comment type="function">
    <text evidence="7">Part of the ABC transporter complex PotABCD involved in spermidine/putrescine import. Responsible for energy coupling to the transport system.</text>
</comment>
<evidence type="ECO:0000313" key="9">
    <source>
        <dbReference type="EMBL" id="MQT11445.1"/>
    </source>
</evidence>
<proteinExistence type="inferred from homology"/>
<name>A0A6A7XYA7_9HYPH</name>
<keyword evidence="2 7" id="KW-1003">Cell membrane</keyword>
<keyword evidence="4 7" id="KW-0067">ATP-binding</keyword>
<dbReference type="SUPFAM" id="SSF52540">
    <property type="entry name" value="P-loop containing nucleoside triphosphate hydrolases"/>
    <property type="match status" value="1"/>
</dbReference>
<dbReference type="GO" id="GO:0005524">
    <property type="term" value="F:ATP binding"/>
    <property type="evidence" value="ECO:0007669"/>
    <property type="project" value="UniProtKB-KW"/>
</dbReference>
<dbReference type="InterPro" id="IPR005893">
    <property type="entry name" value="PotA-like"/>
</dbReference>